<dbReference type="PROSITE" id="PS50975">
    <property type="entry name" value="ATP_GRASP"/>
    <property type="match status" value="1"/>
</dbReference>
<reference evidence="4 5" key="1">
    <citation type="submission" date="2021-11" db="EMBL/GenBank/DDBJ databases">
        <title>Draft genome sequence of Paenibacillus profundus YoMME, a new Gram-positive bacteria with exoelectrogenic properties.</title>
        <authorList>
            <person name="Hubenova Y."/>
            <person name="Hubenova E."/>
            <person name="Manasiev Y."/>
            <person name="Peykov S."/>
            <person name="Mitov M."/>
        </authorList>
    </citation>
    <scope>NUCLEOTIDE SEQUENCE [LARGE SCALE GENOMIC DNA]</scope>
    <source>
        <strain evidence="4 5">YoMME</strain>
    </source>
</reference>
<keyword evidence="1" id="KW-0547">Nucleotide-binding</keyword>
<evidence type="ECO:0000313" key="5">
    <source>
        <dbReference type="Proteomes" id="UP001199916"/>
    </source>
</evidence>
<feature type="compositionally biased region" description="Basic and acidic residues" evidence="2">
    <location>
        <begin position="386"/>
        <end position="400"/>
    </location>
</feature>
<accession>A0ABS8YJX8</accession>
<dbReference type="Proteomes" id="UP001199916">
    <property type="component" value="Unassembled WGS sequence"/>
</dbReference>
<proteinExistence type="predicted"/>
<comment type="caution">
    <text evidence="4">The sequence shown here is derived from an EMBL/GenBank/DDBJ whole genome shotgun (WGS) entry which is preliminary data.</text>
</comment>
<dbReference type="RefSeq" id="WP_233697326.1">
    <property type="nucleotide sequence ID" value="NZ_JAJNBZ010000011.1"/>
</dbReference>
<dbReference type="SUPFAM" id="SSF56059">
    <property type="entry name" value="Glutathione synthetase ATP-binding domain-like"/>
    <property type="match status" value="1"/>
</dbReference>
<keyword evidence="1" id="KW-0067">ATP-binding</keyword>
<dbReference type="EMBL" id="JAJNBZ010000011">
    <property type="protein sequence ID" value="MCE5170655.1"/>
    <property type="molecule type" value="Genomic_DNA"/>
</dbReference>
<evidence type="ECO:0000259" key="3">
    <source>
        <dbReference type="PROSITE" id="PS50975"/>
    </source>
</evidence>
<dbReference type="Gene3D" id="3.30.470.20">
    <property type="entry name" value="ATP-grasp fold, B domain"/>
    <property type="match status" value="1"/>
</dbReference>
<organism evidence="4 5">
    <name type="scientific">Paenibacillus profundus</name>
    <dbReference type="NCBI Taxonomy" id="1173085"/>
    <lineage>
        <taxon>Bacteria</taxon>
        <taxon>Bacillati</taxon>
        <taxon>Bacillota</taxon>
        <taxon>Bacilli</taxon>
        <taxon>Bacillales</taxon>
        <taxon>Paenibacillaceae</taxon>
        <taxon>Paenibacillus</taxon>
    </lineage>
</organism>
<dbReference type="InterPro" id="IPR011761">
    <property type="entry name" value="ATP-grasp"/>
</dbReference>
<feature type="domain" description="ATP-grasp" evidence="3">
    <location>
        <begin position="169"/>
        <end position="368"/>
    </location>
</feature>
<evidence type="ECO:0000256" key="1">
    <source>
        <dbReference type="PROSITE-ProRule" id="PRU00409"/>
    </source>
</evidence>
<name>A0ABS8YJX8_9BACL</name>
<keyword evidence="5" id="KW-1185">Reference proteome</keyword>
<evidence type="ECO:0000256" key="2">
    <source>
        <dbReference type="SAM" id="MobiDB-lite"/>
    </source>
</evidence>
<protein>
    <recommendedName>
        <fullName evidence="3">ATP-grasp domain-containing protein</fullName>
    </recommendedName>
</protein>
<evidence type="ECO:0000313" key="4">
    <source>
        <dbReference type="EMBL" id="MCE5170655.1"/>
    </source>
</evidence>
<feature type="region of interest" description="Disordered" evidence="2">
    <location>
        <begin position="386"/>
        <end position="407"/>
    </location>
</feature>
<sequence>MRNPMPEASLQAPKPIYDGPRIALGTFDAEAYWRPAELATLPAIRAAQGRSVTGFMDELLFPLSGEDGVLVTRQAMNEAHTAYLREIGFHFRSLSIGETASRGTDSGDDVFQAIAGHPAQAEWRSLMRELPCAPYAVIPSAAELARRYNLTGMIPAADIVARVNSKAYSLRLAAELELKPQGRLAEDAAEVERIGAELLRQCGRLVMKDPYGVSGRGNLVVDSPALLGRLTDYLRVQQKTGKRVMLLLEPWLAKQTDFSCQLHIASDRRITLLGVQRMVNRQLNYAGSCTADADLMDRLAGAGYFEAMERLAVSLYQEGYFGPVCVDSMLLENGDVYPVVEINARHSMGLLNHSLDVHLERYGQRSFLACLQLGLPEWALQRAEQAEGAERAEHSNDTSEAKTAAAAEPAGFAGITTAEPFERLLAHMEQAGLLFKPECRAGIIPLSANTLFPPAGGNTSGRWYVSLVADSRHDSEALSKQLNRMLSELGFRQY</sequence>
<gene>
    <name evidence="4" type="ORF">LQV63_15165</name>
</gene>